<dbReference type="EMBL" id="MPTB01000053">
    <property type="protein sequence ID" value="OMD40000.1"/>
    <property type="molecule type" value="Genomic_DNA"/>
</dbReference>
<dbReference type="RefSeq" id="WP_076113893.1">
    <property type="nucleotide sequence ID" value="NZ_MPTB01000053.1"/>
</dbReference>
<dbReference type="CDD" id="cd07505">
    <property type="entry name" value="HAD_BPGM-like"/>
    <property type="match status" value="1"/>
</dbReference>
<dbReference type="Gene3D" id="3.40.50.1000">
    <property type="entry name" value="HAD superfamily/HAD-like"/>
    <property type="match status" value="1"/>
</dbReference>
<dbReference type="InterPro" id="IPR036412">
    <property type="entry name" value="HAD-like_sf"/>
</dbReference>
<protein>
    <submittedName>
        <fullName evidence="1">Haloacid dehalogenase</fullName>
    </submittedName>
</protein>
<dbReference type="Pfam" id="PF00702">
    <property type="entry name" value="Hydrolase"/>
    <property type="match status" value="1"/>
</dbReference>
<evidence type="ECO:0000313" key="1">
    <source>
        <dbReference type="EMBL" id="OMD40000.1"/>
    </source>
</evidence>
<dbReference type="SFLD" id="SFLDS00003">
    <property type="entry name" value="Haloacid_Dehalogenase"/>
    <property type="match status" value="1"/>
</dbReference>
<dbReference type="SUPFAM" id="SSF56784">
    <property type="entry name" value="HAD-like"/>
    <property type="match status" value="1"/>
</dbReference>
<organism evidence="1 2">
    <name type="scientific">Paenibacillus borealis</name>
    <dbReference type="NCBI Taxonomy" id="160799"/>
    <lineage>
        <taxon>Bacteria</taxon>
        <taxon>Bacillati</taxon>
        <taxon>Bacillota</taxon>
        <taxon>Bacilli</taxon>
        <taxon>Bacillales</taxon>
        <taxon>Paenibacillaceae</taxon>
        <taxon>Paenibacillus</taxon>
    </lineage>
</organism>
<name>A0ABX3GXN9_PAEBO</name>
<dbReference type="Proteomes" id="UP000187412">
    <property type="component" value="Unassembled WGS sequence"/>
</dbReference>
<dbReference type="SFLD" id="SFLDG01129">
    <property type="entry name" value="C1.5:_HAD__Beta-PGM__Phosphata"/>
    <property type="match status" value="1"/>
</dbReference>
<dbReference type="InterPro" id="IPR023214">
    <property type="entry name" value="HAD_sf"/>
</dbReference>
<reference evidence="1 2" key="1">
    <citation type="submission" date="2016-10" db="EMBL/GenBank/DDBJ databases">
        <title>Paenibacillus species isolates.</title>
        <authorList>
            <person name="Beno S.M."/>
        </authorList>
    </citation>
    <scope>NUCLEOTIDE SEQUENCE [LARGE SCALE GENOMIC DNA]</scope>
    <source>
        <strain evidence="1 2">FSL H7-0744</strain>
    </source>
</reference>
<accession>A0ABX3GXN9</accession>
<dbReference type="Gene3D" id="1.10.150.240">
    <property type="entry name" value="Putative phosphatase, domain 2"/>
    <property type="match status" value="1"/>
</dbReference>
<keyword evidence="2" id="KW-1185">Reference proteome</keyword>
<dbReference type="InterPro" id="IPR023198">
    <property type="entry name" value="PGP-like_dom2"/>
</dbReference>
<evidence type="ECO:0000313" key="2">
    <source>
        <dbReference type="Proteomes" id="UP000187412"/>
    </source>
</evidence>
<gene>
    <name evidence="1" type="ORF">BSK56_28955</name>
</gene>
<comment type="caution">
    <text evidence="1">The sequence shown here is derived from an EMBL/GenBank/DDBJ whole genome shotgun (WGS) entry which is preliminary data.</text>
</comment>
<proteinExistence type="predicted"/>
<sequence length="338" mass="36556">MTEKKLPGFGLGMSQLAAGFFEQESGGDGLFRRGVGGVAAILTPKDRKTEFIVYEDKTLCYVKSSMGSPALYPFHDAAFEGPAEAVLMDLDGTSVHSEGFWMWIIEQTVARLLGNPRFALRPEDEPHVSGHSVSEHLQYCIAKYCPQRSVEEARQLYFDITHYEMKEIMQGRGKPGAFVPAPGLGEFLQTLKSEGVKIGLVTSGLYEKAWPEILSAFRTLDLGDPFGMYDAVITAGQTFHPGQAGTLGELSPKPHPWLYAETARIGLGLSTEKRRRVVGIEDSAAGVISIRLAGFAALGVTGGNIRSSGVLPLLQQEFGSLTEMLPLLLGEDGPAAAF</sequence>